<dbReference type="OrthoDB" id="4640573at2"/>
<dbReference type="RefSeq" id="WP_048895896.1">
    <property type="nucleotide sequence ID" value="NZ_LFOD01000012.1"/>
</dbReference>
<comment type="caution">
    <text evidence="1">The sequence shown here is derived from an EMBL/GenBank/DDBJ whole genome shotgun (WGS) entry which is preliminary data.</text>
</comment>
<dbReference type="AlphaFoldDB" id="A0A0J8WWZ4"/>
<organism evidence="1 2">
    <name type="scientific">Mycolicibacterium conceptionense</name>
    <dbReference type="NCBI Taxonomy" id="451644"/>
    <lineage>
        <taxon>Bacteria</taxon>
        <taxon>Bacillati</taxon>
        <taxon>Actinomycetota</taxon>
        <taxon>Actinomycetes</taxon>
        <taxon>Mycobacteriales</taxon>
        <taxon>Mycobacteriaceae</taxon>
        <taxon>Mycolicibacterium</taxon>
    </lineage>
</organism>
<name>A0A0J8WWZ4_9MYCO</name>
<evidence type="ECO:0000313" key="1">
    <source>
        <dbReference type="EMBL" id="KMV17549.1"/>
    </source>
</evidence>
<dbReference type="Proteomes" id="UP000037594">
    <property type="component" value="Unassembled WGS sequence"/>
</dbReference>
<reference evidence="1 2" key="1">
    <citation type="submission" date="2015-06" db="EMBL/GenBank/DDBJ databases">
        <title>Genome sequence of Mycobacterium conceptionense strain MLE.</title>
        <authorList>
            <person name="Greninger A.L."/>
            <person name="Cunningham G."/>
            <person name="Chiu C.Y."/>
            <person name="Miller S."/>
        </authorList>
    </citation>
    <scope>NUCLEOTIDE SEQUENCE [LARGE SCALE GENOMIC DNA]</scope>
    <source>
        <strain evidence="1 2">MLE</strain>
    </source>
</reference>
<sequence>MRITVLITNVYDGAEYTDTVSFDAPPAPRSGDDEAMDDWAYDNIYPHTGDGREHEEAGYFAEIKACDERPDLVGREFEWGT</sequence>
<protein>
    <submittedName>
        <fullName evidence="1">Uncharacterized protein</fullName>
    </submittedName>
</protein>
<accession>A0A0J8WWZ4</accession>
<proteinExistence type="predicted"/>
<gene>
    <name evidence="1" type="ORF">ACT17_14730</name>
</gene>
<dbReference type="PATRIC" id="fig|451644.5.peg.3045"/>
<evidence type="ECO:0000313" key="2">
    <source>
        <dbReference type="Proteomes" id="UP000037594"/>
    </source>
</evidence>
<dbReference type="EMBL" id="LFOD01000012">
    <property type="protein sequence ID" value="KMV17549.1"/>
    <property type="molecule type" value="Genomic_DNA"/>
</dbReference>